<keyword evidence="3" id="KW-0378">Hydrolase</keyword>
<dbReference type="GO" id="GO:0004519">
    <property type="term" value="F:endonuclease activity"/>
    <property type="evidence" value="ECO:0007669"/>
    <property type="project" value="UniProtKB-KW"/>
</dbReference>
<gene>
    <name evidence="3" type="primary">iorf325</name>
</gene>
<organism evidence="3">
    <name type="scientific">Powellomyces hirtus</name>
    <dbReference type="NCBI Taxonomy" id="109895"/>
    <lineage>
        <taxon>Eukaryota</taxon>
        <taxon>Fungi</taxon>
        <taxon>Fungi incertae sedis</taxon>
        <taxon>Chytridiomycota</taxon>
        <taxon>Chytridiomycota incertae sedis</taxon>
        <taxon>Chytridiomycetes</taxon>
        <taxon>Spizellomycetales</taxon>
        <taxon>Powellomycetaceae</taxon>
        <taxon>Powellomyces</taxon>
    </lineage>
</organism>
<keyword evidence="3" id="KW-0255">Endonuclease</keyword>
<dbReference type="InterPro" id="IPR000305">
    <property type="entry name" value="GIY-YIG_endonuc"/>
</dbReference>
<dbReference type="Pfam" id="PF01541">
    <property type="entry name" value="GIY-YIG"/>
    <property type="match status" value="1"/>
</dbReference>
<evidence type="ECO:0000313" key="3">
    <source>
        <dbReference type="EMBL" id="QCQ69149.1"/>
    </source>
</evidence>
<proteinExistence type="predicted"/>
<dbReference type="CDD" id="cd00719">
    <property type="entry name" value="GIY-YIG_SF"/>
    <property type="match status" value="1"/>
</dbReference>
<sequence>MFGFNRGCILARVLVCLWCLVFLYCPLDTLYFTASCGLPSSPLVLTDKHGNEVPCLDVFGKEDLFRMGKVYRYKEGIYAFQEVHSQKIYVGESRNIHGRLREHFRGDGQAPALWRDIQVPSSEFRLYILELLPNSTRELREVVEKSYWGRIECEYNIQNNGWQHPNALLSPTGLPAKNYCPVSLITADGRLVKSFVSRSALVRWLGIGARQAPSYIDRDRLLGGVFKVVSFRGGEEMEESEQSLLRDEFTRNWFAQTPIQKATQASADLRSSPVSAYKEGVLVGTYPSLGACGRALGMPHSTVSRAIKANRATRTGFTFFIHESQ</sequence>
<evidence type="ECO:0000259" key="2">
    <source>
        <dbReference type="PROSITE" id="PS50164"/>
    </source>
</evidence>
<dbReference type="PROSITE" id="PS50164">
    <property type="entry name" value="GIY_YIG"/>
    <property type="match status" value="1"/>
</dbReference>
<dbReference type="SMART" id="SM00465">
    <property type="entry name" value="GIYc"/>
    <property type="match status" value="1"/>
</dbReference>
<protein>
    <submittedName>
        <fullName evidence="3">GIY-YIG endonuclease</fullName>
    </submittedName>
</protein>
<keyword evidence="3" id="KW-0540">Nuclease</keyword>
<keyword evidence="3" id="KW-0496">Mitochondrion</keyword>
<dbReference type="InterPro" id="IPR035901">
    <property type="entry name" value="GIY-YIG_endonuc_sf"/>
</dbReference>
<evidence type="ECO:0000256" key="1">
    <source>
        <dbReference type="SAM" id="Phobius"/>
    </source>
</evidence>
<feature type="transmembrane region" description="Helical" evidence="1">
    <location>
        <begin position="9"/>
        <end position="32"/>
    </location>
</feature>
<accession>A0A4P8NPA1</accession>
<keyword evidence="1" id="KW-0472">Membrane</keyword>
<keyword evidence="1" id="KW-0812">Transmembrane</keyword>
<name>A0A4P8NPA1_9FUNG</name>
<dbReference type="AlphaFoldDB" id="A0A4P8NPA1"/>
<geneLocation type="mitochondrion" evidence="3"/>
<dbReference type="SUPFAM" id="SSF82771">
    <property type="entry name" value="GIY-YIG endonuclease"/>
    <property type="match status" value="1"/>
</dbReference>
<feature type="domain" description="GIY-YIG" evidence="2">
    <location>
        <begin position="73"/>
        <end position="157"/>
    </location>
</feature>
<dbReference type="Gene3D" id="3.40.1440.10">
    <property type="entry name" value="GIY-YIG endonuclease"/>
    <property type="match status" value="1"/>
</dbReference>
<reference evidence="3" key="1">
    <citation type="journal article" date="2018" name="BMC Evol. Biol.">
        <title>The linear mitochondrial genome of the quarantine chytrid Synchytrium endobioticum; insights into the evolution and recent history of an obligate biotrophic plant pathogen.</title>
        <authorList>
            <person name="van de Vossenberg B.T.L.H."/>
            <person name="Brankovics B."/>
            <person name="Nguyen H.D.T."/>
            <person name="van Gent-Pelzer M.P.E."/>
            <person name="Smith D."/>
            <person name="Dadej K."/>
            <person name="Przetakiewicz J."/>
            <person name="Kreuze J.F."/>
            <person name="Boerma M."/>
            <person name="van Leeuwen G.C.M."/>
            <person name="Andre Levesque C."/>
            <person name="van der Lee T.A.J."/>
        </authorList>
    </citation>
    <scope>NUCLEOTIDE SEQUENCE</scope>
    <source>
        <strain evidence="3">CBS 809.83</strain>
    </source>
</reference>
<dbReference type="EMBL" id="MK292694">
    <property type="protein sequence ID" value="QCQ69149.1"/>
    <property type="molecule type" value="Genomic_DNA"/>
</dbReference>
<keyword evidence="1" id="KW-1133">Transmembrane helix</keyword>